<comment type="caution">
    <text evidence="2">The sequence shown here is derived from an EMBL/GenBank/DDBJ whole genome shotgun (WGS) entry which is preliminary data.</text>
</comment>
<dbReference type="EMBL" id="CAJNRD030001120">
    <property type="protein sequence ID" value="CAG5093182.1"/>
    <property type="molecule type" value="Genomic_DNA"/>
</dbReference>
<sequence>MNHLMIQRFYLKKKQDYYVSTPVNLKNQPTLVVRLSDIRKSYDSTRTDSTQSESPAPSIPSKLLEMFDSRSTESSFTSNLQKSNFLNLETNNSINNSPIQLSNNNLPENEKSTYSADVSFNEASNNSVKQNVEESQLETTQSENSKVSNNNDPDFDSDSSGVAKSNDSNKNDDSKIASINKSSSFEAIIPFHPCENVVNADKDDNYDNNNRKKIRQHSRKRHAKVLTAENSDIENSSRKVGFSKPKSSTKKRKYTSDVESDRTPTQSADQNKISRNTWLPAEINCLIKYFGRLETVQKTPNIATCQKLIRKYDALKNRTAIQVRAQVDNYRRAAERKERYRKKKNEGKSSKSLSD</sequence>
<evidence type="ECO:0000313" key="3">
    <source>
        <dbReference type="Proteomes" id="UP000786811"/>
    </source>
</evidence>
<keyword evidence="3" id="KW-1185">Reference proteome</keyword>
<feature type="compositionally biased region" description="Basic and acidic residues" evidence="1">
    <location>
        <begin position="346"/>
        <end position="355"/>
    </location>
</feature>
<protein>
    <submittedName>
        <fullName evidence="2">Uncharacterized protein</fullName>
    </submittedName>
</protein>
<feature type="region of interest" description="Disordered" evidence="1">
    <location>
        <begin position="198"/>
        <end position="273"/>
    </location>
</feature>
<dbReference type="AlphaFoldDB" id="A0A8J2MI57"/>
<feature type="compositionally biased region" description="Low complexity" evidence="1">
    <location>
        <begin position="148"/>
        <end position="166"/>
    </location>
</feature>
<reference evidence="2" key="1">
    <citation type="submission" date="2021-04" db="EMBL/GenBank/DDBJ databases">
        <authorList>
            <person name="Chebbi M.A.C M."/>
        </authorList>
    </citation>
    <scope>NUCLEOTIDE SEQUENCE</scope>
</reference>
<proteinExistence type="predicted"/>
<organism evidence="2 3">
    <name type="scientific">Cotesia congregata</name>
    <name type="common">Parasitoid wasp</name>
    <name type="synonym">Apanteles congregatus</name>
    <dbReference type="NCBI Taxonomy" id="51543"/>
    <lineage>
        <taxon>Eukaryota</taxon>
        <taxon>Metazoa</taxon>
        <taxon>Ecdysozoa</taxon>
        <taxon>Arthropoda</taxon>
        <taxon>Hexapoda</taxon>
        <taxon>Insecta</taxon>
        <taxon>Pterygota</taxon>
        <taxon>Neoptera</taxon>
        <taxon>Endopterygota</taxon>
        <taxon>Hymenoptera</taxon>
        <taxon>Apocrita</taxon>
        <taxon>Ichneumonoidea</taxon>
        <taxon>Braconidae</taxon>
        <taxon>Microgastrinae</taxon>
        <taxon>Cotesia</taxon>
    </lineage>
</organism>
<accession>A0A8J2MI57</accession>
<evidence type="ECO:0000313" key="2">
    <source>
        <dbReference type="EMBL" id="CAG5093182.1"/>
    </source>
</evidence>
<feature type="region of interest" description="Disordered" evidence="1">
    <location>
        <begin position="332"/>
        <end position="355"/>
    </location>
</feature>
<feature type="compositionally biased region" description="Polar residues" evidence="1">
    <location>
        <begin position="124"/>
        <end position="147"/>
    </location>
</feature>
<feature type="region of interest" description="Disordered" evidence="1">
    <location>
        <begin position="42"/>
        <end position="62"/>
    </location>
</feature>
<feature type="compositionally biased region" description="Polar residues" evidence="1">
    <location>
        <begin position="263"/>
        <end position="273"/>
    </location>
</feature>
<feature type="compositionally biased region" description="Basic residues" evidence="1">
    <location>
        <begin position="211"/>
        <end position="224"/>
    </location>
</feature>
<feature type="region of interest" description="Disordered" evidence="1">
    <location>
        <begin position="124"/>
        <end position="175"/>
    </location>
</feature>
<dbReference type="Proteomes" id="UP000786811">
    <property type="component" value="Unassembled WGS sequence"/>
</dbReference>
<evidence type="ECO:0000256" key="1">
    <source>
        <dbReference type="SAM" id="MobiDB-lite"/>
    </source>
</evidence>
<gene>
    <name evidence="2" type="ORF">HICCMSTLAB_LOCUS6651</name>
</gene>
<name>A0A8J2MI57_COTCN</name>